<dbReference type="GeneID" id="111119581"/>
<comment type="similarity">
    <text evidence="1">Belongs to the TRAFAC class TrmE-Era-EngA-EngB-Septin-like GTPase superfamily. AIG1/Toc34/Toc159-like paraseptin GTPase family. IAN subfamily.</text>
</comment>
<dbReference type="GO" id="GO:0005525">
    <property type="term" value="F:GTP binding"/>
    <property type="evidence" value="ECO:0007669"/>
    <property type="project" value="UniProtKB-KW"/>
</dbReference>
<dbReference type="InterPro" id="IPR045058">
    <property type="entry name" value="GIMA/IAN/Toc"/>
</dbReference>
<reference evidence="6" key="1">
    <citation type="submission" date="2025-08" db="UniProtKB">
        <authorList>
            <consortium name="RefSeq"/>
        </authorList>
    </citation>
    <scope>IDENTIFICATION</scope>
    <source>
        <tissue evidence="6">Whole sample</tissue>
    </source>
</reference>
<evidence type="ECO:0000256" key="1">
    <source>
        <dbReference type="ARBA" id="ARBA00008535"/>
    </source>
</evidence>
<keyword evidence="5" id="KW-1185">Reference proteome</keyword>
<protein>
    <submittedName>
        <fullName evidence="6">GTPase IMAP family member 8-like</fullName>
    </submittedName>
</protein>
<feature type="domain" description="AIG1-type G" evidence="4">
    <location>
        <begin position="215"/>
        <end position="371"/>
    </location>
</feature>
<keyword evidence="3" id="KW-0342">GTP-binding</keyword>
<dbReference type="AlphaFoldDB" id="A0A8B8CID6"/>
<sequence length="453" mass="51537">MDNVSGNLPNTYSRVFLIGPRGAGKSATVNTIIGKNVAKSTNALRRESTTKEFQSYLVENRNWVLIDTPALSGSVLEELKRRFAQNDVNAFVIAAQRLQKEEVSCIEMFLKDMKTFHLRTFIVLTRGNNLKSISNIFIPENSFELYNLYEAVGKKWAVFENRNQTSHENARCIENFWSVSHEVGSVKINLSEETKLHSSGIVTVSVPYFNSLTRLRVFLIGPRRAGKSATINAIIGENVADSGKDLRLESTTKKIQSYSVGNQNRVLVDTPALDESVLMELRRKFSFAQADVIAFVISAQRLQTEEMSCIQMFLRDMKAFHNRSFILLTGGNSLVNNTSVMFNSERSPRLYCLYEAVGKRWVAFDKGNSDSIEKFWTISQEISFKGNFLWVRRHTKKLCMVVCLGMLTFSLSKFRWIALPNIGSLYDSSIDYFYYTSSHYFQNVSFYGLECSS</sequence>
<evidence type="ECO:0000313" key="6">
    <source>
        <dbReference type="RefSeq" id="XP_022315583.1"/>
    </source>
</evidence>
<keyword evidence="2" id="KW-0547">Nucleotide-binding</keyword>
<dbReference type="Proteomes" id="UP000694844">
    <property type="component" value="Chromosome 2"/>
</dbReference>
<dbReference type="SUPFAM" id="SSF52540">
    <property type="entry name" value="P-loop containing nucleoside triphosphate hydrolases"/>
    <property type="match status" value="2"/>
</dbReference>
<evidence type="ECO:0000256" key="3">
    <source>
        <dbReference type="ARBA" id="ARBA00023134"/>
    </source>
</evidence>
<feature type="domain" description="AIG1-type G" evidence="4">
    <location>
        <begin position="14"/>
        <end position="172"/>
    </location>
</feature>
<dbReference type="InterPro" id="IPR006703">
    <property type="entry name" value="G_AIG1"/>
</dbReference>
<gene>
    <name evidence="6" type="primary">LOC111119581</name>
</gene>
<dbReference type="KEGG" id="cvn:111119581"/>
<proteinExistence type="inferred from homology"/>
<accession>A0A8B8CID6</accession>
<dbReference type="OrthoDB" id="6201041at2759"/>
<dbReference type="PANTHER" id="PTHR10903">
    <property type="entry name" value="GTPASE, IMAP FAMILY MEMBER-RELATED"/>
    <property type="match status" value="1"/>
</dbReference>
<dbReference type="RefSeq" id="XP_022315583.1">
    <property type="nucleotide sequence ID" value="XM_022459875.1"/>
</dbReference>
<dbReference type="Pfam" id="PF04548">
    <property type="entry name" value="AIG1"/>
    <property type="match status" value="2"/>
</dbReference>
<dbReference type="InterPro" id="IPR027417">
    <property type="entry name" value="P-loop_NTPase"/>
</dbReference>
<organism evidence="5 6">
    <name type="scientific">Crassostrea virginica</name>
    <name type="common">Eastern oyster</name>
    <dbReference type="NCBI Taxonomy" id="6565"/>
    <lineage>
        <taxon>Eukaryota</taxon>
        <taxon>Metazoa</taxon>
        <taxon>Spiralia</taxon>
        <taxon>Lophotrochozoa</taxon>
        <taxon>Mollusca</taxon>
        <taxon>Bivalvia</taxon>
        <taxon>Autobranchia</taxon>
        <taxon>Pteriomorphia</taxon>
        <taxon>Ostreida</taxon>
        <taxon>Ostreoidea</taxon>
        <taxon>Ostreidae</taxon>
        <taxon>Crassostrea</taxon>
    </lineage>
</organism>
<dbReference type="PANTHER" id="PTHR10903:SF184">
    <property type="entry name" value="GTP-BINDING PROTEIN A"/>
    <property type="match status" value="1"/>
</dbReference>
<dbReference type="Gene3D" id="3.40.50.300">
    <property type="entry name" value="P-loop containing nucleotide triphosphate hydrolases"/>
    <property type="match status" value="2"/>
</dbReference>
<evidence type="ECO:0000256" key="2">
    <source>
        <dbReference type="ARBA" id="ARBA00022741"/>
    </source>
</evidence>
<evidence type="ECO:0000259" key="4">
    <source>
        <dbReference type="Pfam" id="PF04548"/>
    </source>
</evidence>
<name>A0A8B8CID6_CRAVI</name>
<evidence type="ECO:0000313" key="5">
    <source>
        <dbReference type="Proteomes" id="UP000694844"/>
    </source>
</evidence>